<keyword evidence="1" id="KW-0436">Ligase</keyword>
<dbReference type="SUPFAM" id="SSF55681">
    <property type="entry name" value="Class II aaRS and biotin synthetases"/>
    <property type="match status" value="1"/>
</dbReference>
<organism evidence="3">
    <name type="scientific">marine metagenome</name>
    <dbReference type="NCBI Taxonomy" id="408172"/>
    <lineage>
        <taxon>unclassified sequences</taxon>
        <taxon>metagenomes</taxon>
        <taxon>ecological metagenomes</taxon>
    </lineage>
</organism>
<evidence type="ECO:0000259" key="2">
    <source>
        <dbReference type="PROSITE" id="PS51733"/>
    </source>
</evidence>
<feature type="non-terminal residue" evidence="3">
    <location>
        <position position="188"/>
    </location>
</feature>
<dbReference type="GO" id="GO:0005737">
    <property type="term" value="C:cytoplasm"/>
    <property type="evidence" value="ECO:0007669"/>
    <property type="project" value="TreeGrafter"/>
</dbReference>
<evidence type="ECO:0000313" key="3">
    <source>
        <dbReference type="EMBL" id="SVA29262.1"/>
    </source>
</evidence>
<dbReference type="Pfam" id="PF03099">
    <property type="entry name" value="BPL_LplA_LipB"/>
    <property type="match status" value="1"/>
</dbReference>
<dbReference type="EMBL" id="UINC01006725">
    <property type="protein sequence ID" value="SVA29262.1"/>
    <property type="molecule type" value="Genomic_DNA"/>
</dbReference>
<dbReference type="InterPro" id="IPR004408">
    <property type="entry name" value="Biotin_CoA_COase_ligase"/>
</dbReference>
<dbReference type="InterPro" id="IPR004143">
    <property type="entry name" value="BPL_LPL_catalytic"/>
</dbReference>
<dbReference type="PANTHER" id="PTHR12835:SF5">
    <property type="entry name" value="BIOTIN--PROTEIN LIGASE"/>
    <property type="match status" value="1"/>
</dbReference>
<sequence length="188" mass="20997">MYIKKAEIISLPKVDSTNFEAQRILKKERISSPLWIIADEQTKGKGRSGKKWISNKGNLFASLILPISFDVKNLPMLSCVIALATHECLNYFLGQNEHLKIKWPNDILFEDSKLSGILIENLLSAESNYSIVGVGVNVNSSPLKLDHLTTSLKSIVGITIDIKSILNQLSISLDKYISNLENEELDNL</sequence>
<dbReference type="Gene3D" id="3.30.930.10">
    <property type="entry name" value="Bira Bifunctional Protein, Domain 2"/>
    <property type="match status" value="1"/>
</dbReference>
<accession>A0A381UM85</accession>
<dbReference type="GO" id="GO:0004077">
    <property type="term" value="F:biotin--[biotin carboxyl-carrier protein] ligase activity"/>
    <property type="evidence" value="ECO:0007669"/>
    <property type="project" value="InterPro"/>
</dbReference>
<dbReference type="CDD" id="cd16442">
    <property type="entry name" value="BPL"/>
    <property type="match status" value="1"/>
</dbReference>
<dbReference type="AlphaFoldDB" id="A0A381UM85"/>
<reference evidence="3" key="1">
    <citation type="submission" date="2018-05" db="EMBL/GenBank/DDBJ databases">
        <authorList>
            <person name="Lanie J.A."/>
            <person name="Ng W.-L."/>
            <person name="Kazmierczak K.M."/>
            <person name="Andrzejewski T.M."/>
            <person name="Davidsen T.M."/>
            <person name="Wayne K.J."/>
            <person name="Tettelin H."/>
            <person name="Glass J.I."/>
            <person name="Rusch D."/>
            <person name="Podicherti R."/>
            <person name="Tsui H.-C.T."/>
            <person name="Winkler M.E."/>
        </authorList>
    </citation>
    <scope>NUCLEOTIDE SEQUENCE</scope>
</reference>
<dbReference type="PROSITE" id="PS51733">
    <property type="entry name" value="BPL_LPL_CATALYTIC"/>
    <property type="match status" value="1"/>
</dbReference>
<gene>
    <name evidence="3" type="ORF">METZ01_LOCUS82116</name>
</gene>
<dbReference type="PANTHER" id="PTHR12835">
    <property type="entry name" value="BIOTIN PROTEIN LIGASE"/>
    <property type="match status" value="1"/>
</dbReference>
<dbReference type="NCBIfam" id="TIGR00121">
    <property type="entry name" value="birA_ligase"/>
    <property type="match status" value="1"/>
</dbReference>
<proteinExistence type="predicted"/>
<evidence type="ECO:0000256" key="1">
    <source>
        <dbReference type="ARBA" id="ARBA00022598"/>
    </source>
</evidence>
<feature type="domain" description="BPL/LPL catalytic" evidence="2">
    <location>
        <begin position="1"/>
        <end position="181"/>
    </location>
</feature>
<name>A0A381UM85_9ZZZZ</name>
<protein>
    <recommendedName>
        <fullName evidence="2">BPL/LPL catalytic domain-containing protein</fullName>
    </recommendedName>
</protein>
<dbReference type="InterPro" id="IPR045864">
    <property type="entry name" value="aa-tRNA-synth_II/BPL/LPL"/>
</dbReference>